<accession>D8R4T2</accession>
<evidence type="ECO:0000313" key="1">
    <source>
        <dbReference type="EMBL" id="EFJ33159.1"/>
    </source>
</evidence>
<dbReference type="AlphaFoldDB" id="D8R4T2"/>
<evidence type="ECO:0000313" key="2">
    <source>
        <dbReference type="Proteomes" id="UP000001514"/>
    </source>
</evidence>
<dbReference type="HOGENOM" id="CLU_1520366_0_0_1"/>
<reference evidence="1 2" key="1">
    <citation type="journal article" date="2011" name="Science">
        <title>The Selaginella genome identifies genetic changes associated with the evolution of vascular plants.</title>
        <authorList>
            <person name="Banks J.A."/>
            <person name="Nishiyama T."/>
            <person name="Hasebe M."/>
            <person name="Bowman J.L."/>
            <person name="Gribskov M."/>
            <person name="dePamphilis C."/>
            <person name="Albert V.A."/>
            <person name="Aono N."/>
            <person name="Aoyama T."/>
            <person name="Ambrose B.A."/>
            <person name="Ashton N.W."/>
            <person name="Axtell M.J."/>
            <person name="Barker E."/>
            <person name="Barker M.S."/>
            <person name="Bennetzen J.L."/>
            <person name="Bonawitz N.D."/>
            <person name="Chapple C."/>
            <person name="Cheng C."/>
            <person name="Correa L.G."/>
            <person name="Dacre M."/>
            <person name="DeBarry J."/>
            <person name="Dreyer I."/>
            <person name="Elias M."/>
            <person name="Engstrom E.M."/>
            <person name="Estelle M."/>
            <person name="Feng L."/>
            <person name="Finet C."/>
            <person name="Floyd S.K."/>
            <person name="Frommer W.B."/>
            <person name="Fujita T."/>
            <person name="Gramzow L."/>
            <person name="Gutensohn M."/>
            <person name="Harholt J."/>
            <person name="Hattori M."/>
            <person name="Heyl A."/>
            <person name="Hirai T."/>
            <person name="Hiwatashi Y."/>
            <person name="Ishikawa M."/>
            <person name="Iwata M."/>
            <person name="Karol K.G."/>
            <person name="Koehler B."/>
            <person name="Kolukisaoglu U."/>
            <person name="Kubo M."/>
            <person name="Kurata T."/>
            <person name="Lalonde S."/>
            <person name="Li K."/>
            <person name="Li Y."/>
            <person name="Litt A."/>
            <person name="Lyons E."/>
            <person name="Manning G."/>
            <person name="Maruyama T."/>
            <person name="Michael T.P."/>
            <person name="Mikami K."/>
            <person name="Miyazaki S."/>
            <person name="Morinaga S."/>
            <person name="Murata T."/>
            <person name="Mueller-Roeber B."/>
            <person name="Nelson D.R."/>
            <person name="Obara M."/>
            <person name="Oguri Y."/>
            <person name="Olmstead R.G."/>
            <person name="Onodera N."/>
            <person name="Petersen B.L."/>
            <person name="Pils B."/>
            <person name="Prigge M."/>
            <person name="Rensing S.A."/>
            <person name="Riano-Pachon D.M."/>
            <person name="Roberts A.W."/>
            <person name="Sato Y."/>
            <person name="Scheller H.V."/>
            <person name="Schulz B."/>
            <person name="Schulz C."/>
            <person name="Shakirov E.V."/>
            <person name="Shibagaki N."/>
            <person name="Shinohara N."/>
            <person name="Shippen D.E."/>
            <person name="Soerensen I."/>
            <person name="Sotooka R."/>
            <person name="Sugimoto N."/>
            <person name="Sugita M."/>
            <person name="Sumikawa N."/>
            <person name="Tanurdzic M."/>
            <person name="Theissen G."/>
            <person name="Ulvskov P."/>
            <person name="Wakazuki S."/>
            <person name="Weng J.K."/>
            <person name="Willats W.W."/>
            <person name="Wipf D."/>
            <person name="Wolf P.G."/>
            <person name="Yang L."/>
            <person name="Zimmer A.D."/>
            <person name="Zhu Q."/>
            <person name="Mitros T."/>
            <person name="Hellsten U."/>
            <person name="Loque D."/>
            <person name="Otillar R."/>
            <person name="Salamov A."/>
            <person name="Schmutz J."/>
            <person name="Shapiro H."/>
            <person name="Lindquist E."/>
            <person name="Lucas S."/>
            <person name="Rokhsar D."/>
            <person name="Grigoriev I.V."/>
        </authorList>
    </citation>
    <scope>NUCLEOTIDE SEQUENCE [LARGE SCALE GENOMIC DNA]</scope>
</reference>
<keyword evidence="2" id="KW-1185">Reference proteome</keyword>
<name>D8R4T2_SELML</name>
<dbReference type="KEGG" id="smo:SELMODRAFT_407362"/>
<organism evidence="2">
    <name type="scientific">Selaginella moellendorffii</name>
    <name type="common">Spikemoss</name>
    <dbReference type="NCBI Taxonomy" id="88036"/>
    <lineage>
        <taxon>Eukaryota</taxon>
        <taxon>Viridiplantae</taxon>
        <taxon>Streptophyta</taxon>
        <taxon>Embryophyta</taxon>
        <taxon>Tracheophyta</taxon>
        <taxon>Lycopodiopsida</taxon>
        <taxon>Selaginellales</taxon>
        <taxon>Selaginellaceae</taxon>
        <taxon>Selaginella</taxon>
    </lineage>
</organism>
<dbReference type="Proteomes" id="UP000001514">
    <property type="component" value="Unassembled WGS sequence"/>
</dbReference>
<proteinExistence type="predicted"/>
<dbReference type="InParanoid" id="D8R4T2"/>
<gene>
    <name evidence="1" type="ORF">SELMODRAFT_407362</name>
</gene>
<dbReference type="Gramene" id="EFJ33159">
    <property type="protein sequence ID" value="EFJ33159"/>
    <property type="gene ID" value="SELMODRAFT_407362"/>
</dbReference>
<sequence>MAIPAWASVSPGFVLERMAIPAWASVSPGFVLERMAIPAWASVSPEEQQHHRRLTLLLRSKQRVLKAPLAAMDEQERQLQSRLEGLQRMPPPQHRLLQKIVRTAIVAEVARASPAEKPEGVRQRSHDYVKMAVEPPILHKDWIIHPIQIIDTRDPVLLLLGPSTQFFPKEHVFPQAL</sequence>
<dbReference type="EMBL" id="GL377571">
    <property type="protein sequence ID" value="EFJ33159.1"/>
    <property type="molecule type" value="Genomic_DNA"/>
</dbReference>
<protein>
    <submittedName>
        <fullName evidence="1">Uncharacterized protein</fullName>
    </submittedName>
</protein>